<dbReference type="EMBL" id="CP020370">
    <property type="protein sequence ID" value="AUB81686.1"/>
    <property type="molecule type" value="Genomic_DNA"/>
</dbReference>
<dbReference type="Proteomes" id="UP000232638">
    <property type="component" value="Chromosome"/>
</dbReference>
<dbReference type="Gene3D" id="1.10.8.60">
    <property type="match status" value="1"/>
</dbReference>
<evidence type="ECO:0000256" key="3">
    <source>
        <dbReference type="ARBA" id="ARBA00038088"/>
    </source>
</evidence>
<evidence type="ECO:0000256" key="4">
    <source>
        <dbReference type="ARBA" id="ARBA00040480"/>
    </source>
</evidence>
<dbReference type="InterPro" id="IPR003959">
    <property type="entry name" value="ATPase_AAA_core"/>
</dbReference>
<dbReference type="CDD" id="cd19507">
    <property type="entry name" value="RecA-like_Ycf46-like"/>
    <property type="match status" value="1"/>
</dbReference>
<evidence type="ECO:0000256" key="1">
    <source>
        <dbReference type="ARBA" id="ARBA00022741"/>
    </source>
</evidence>
<dbReference type="GO" id="GO:0016887">
    <property type="term" value="F:ATP hydrolysis activity"/>
    <property type="evidence" value="ECO:0007669"/>
    <property type="project" value="InterPro"/>
</dbReference>
<dbReference type="PANTHER" id="PTHR42960">
    <property type="entry name" value="YCF46 PROTEIN"/>
    <property type="match status" value="1"/>
</dbReference>
<dbReference type="InterPro" id="IPR003593">
    <property type="entry name" value="AAA+_ATPase"/>
</dbReference>
<accession>A0A2K8U7X3</accession>
<evidence type="ECO:0000256" key="2">
    <source>
        <dbReference type="ARBA" id="ARBA00022840"/>
    </source>
</evidence>
<protein>
    <recommendedName>
        <fullName evidence="4">Uncharacterized AAA domain-containing protein ycf46</fullName>
    </recommendedName>
</protein>
<dbReference type="Gene3D" id="3.40.50.300">
    <property type="entry name" value="P-loop containing nucleotide triphosphate hydrolases"/>
    <property type="match status" value="1"/>
</dbReference>
<gene>
    <name evidence="6" type="ORF">THSYN_12415</name>
</gene>
<dbReference type="OrthoDB" id="9809379at2"/>
<dbReference type="InterPro" id="IPR041569">
    <property type="entry name" value="AAA_lid_3"/>
</dbReference>
<organism evidence="6 7">
    <name type="scientific">Candidatus Thiodictyon syntrophicum</name>
    <dbReference type="NCBI Taxonomy" id="1166950"/>
    <lineage>
        <taxon>Bacteria</taxon>
        <taxon>Pseudomonadati</taxon>
        <taxon>Pseudomonadota</taxon>
        <taxon>Gammaproteobacteria</taxon>
        <taxon>Chromatiales</taxon>
        <taxon>Chromatiaceae</taxon>
        <taxon>Thiodictyon</taxon>
    </lineage>
</organism>
<dbReference type="InterPro" id="IPR027417">
    <property type="entry name" value="P-loop_NTPase"/>
</dbReference>
<dbReference type="GO" id="GO:0005524">
    <property type="term" value="F:ATP binding"/>
    <property type="evidence" value="ECO:0007669"/>
    <property type="project" value="UniProtKB-KW"/>
</dbReference>
<reference evidence="6 7" key="1">
    <citation type="submission" date="2017-03" db="EMBL/GenBank/DDBJ databases">
        <title>Complete genome sequence of Candidatus 'Thiodictyon syntrophicum' sp. nov. strain Cad16T, a photolithoautotroph purple sulfur bacterium isolated from an alpine meromictic lake.</title>
        <authorList>
            <person name="Luedin S.M."/>
            <person name="Pothier J.F."/>
            <person name="Danza F."/>
            <person name="Storelli N."/>
            <person name="Wittwer M."/>
            <person name="Tonolla M."/>
        </authorList>
    </citation>
    <scope>NUCLEOTIDE SEQUENCE [LARGE SCALE GENOMIC DNA]</scope>
    <source>
        <strain evidence="6 7">Cad16T</strain>
    </source>
</reference>
<dbReference type="InterPro" id="IPR052381">
    <property type="entry name" value="AAA_domain_protein"/>
</dbReference>
<keyword evidence="2" id="KW-0067">ATP-binding</keyword>
<dbReference type="Pfam" id="PF17862">
    <property type="entry name" value="AAA_lid_3"/>
    <property type="match status" value="1"/>
</dbReference>
<feature type="domain" description="AAA+ ATPase" evidence="5">
    <location>
        <begin position="270"/>
        <end position="403"/>
    </location>
</feature>
<proteinExistence type="inferred from homology"/>
<evidence type="ECO:0000313" key="7">
    <source>
        <dbReference type="Proteomes" id="UP000232638"/>
    </source>
</evidence>
<dbReference type="SUPFAM" id="SSF52540">
    <property type="entry name" value="P-loop containing nucleoside triphosphate hydrolases"/>
    <property type="match status" value="1"/>
</dbReference>
<keyword evidence="7" id="KW-1185">Reference proteome</keyword>
<dbReference type="RefSeq" id="WP_100919446.1">
    <property type="nucleotide sequence ID" value="NZ_CP020370.1"/>
</dbReference>
<keyword evidence="1" id="KW-0547">Nucleotide-binding</keyword>
<evidence type="ECO:0000313" key="6">
    <source>
        <dbReference type="EMBL" id="AUB81686.1"/>
    </source>
</evidence>
<sequence>MTFAEDLKLHFDARIAIVNVVTTEEARVLAEIEALCRGPGWPADEGLYTWDIADQFTCLKPAKVPFDDKREATPDTILRMLRDYPGGATFVLKDFHQVWEAKRGTLRGLRNLAASLPARSPRKSILITTPEHCLPAELKHDLPVLELAKPDAAEMDALLERTVGDVGALRQVTPGLRAKLVEAALGLTSTQARRVFQKAVVSGRGGRLDERCIDLIVEEKRAIIRESGALELYPFVEQEDRIGGLESLKDWLAKRRLAFSEAARDYGLDLPRGVALIGIPGTGKSLCAKVAAGMWKLPLLRLDMGAVFGGILGSSEKNIREAMQIAEVIAPCVLWVDEIEKAFAGSAGDSGTSSRVLGTFLTWMQEKQTPVFVFATANDVERLPPEFLRKGRFDELFFLDLPTGREREQILEVHLNRKGLPMVRSRFDLPAIARATEGFVGAELEAVVKDGMFAPFMDGQREIETEDLLRAAGDMVPLAKSHRERIERLRQLVLRGEARNASKVGAADEVKVEKVRGERLLDL</sequence>
<dbReference type="PANTHER" id="PTHR42960:SF1">
    <property type="entry name" value="YCF46 PROTEIN"/>
    <property type="match status" value="1"/>
</dbReference>
<dbReference type="SMART" id="SM00382">
    <property type="entry name" value="AAA"/>
    <property type="match status" value="1"/>
</dbReference>
<comment type="similarity">
    <text evidence="3">Belongs to the AAA ATPase family. Highly divergent.</text>
</comment>
<evidence type="ECO:0000259" key="5">
    <source>
        <dbReference type="SMART" id="SM00382"/>
    </source>
</evidence>
<dbReference type="KEGG" id="tsy:THSYN_12415"/>
<dbReference type="Pfam" id="PF00004">
    <property type="entry name" value="AAA"/>
    <property type="match status" value="1"/>
</dbReference>
<name>A0A2K8U7X3_9GAMM</name>
<dbReference type="AlphaFoldDB" id="A0A2K8U7X3"/>